<organism evidence="2 3">
    <name type="scientific">Symbiodinium pilosum</name>
    <name type="common">Dinoflagellate</name>
    <dbReference type="NCBI Taxonomy" id="2952"/>
    <lineage>
        <taxon>Eukaryota</taxon>
        <taxon>Sar</taxon>
        <taxon>Alveolata</taxon>
        <taxon>Dinophyceae</taxon>
        <taxon>Suessiales</taxon>
        <taxon>Symbiodiniaceae</taxon>
        <taxon>Symbiodinium</taxon>
    </lineage>
</organism>
<proteinExistence type="predicted"/>
<dbReference type="AlphaFoldDB" id="A0A812XQR0"/>
<gene>
    <name evidence="2" type="ORF">SPIL2461_LOCUS21658</name>
</gene>
<sequence>HLADIQDDRLREALGTLSQMTQKLKRLEVLESELESALASKRRADEKNQLLEKALQTSSHAEGLVADEQRQNAKLRSRFEEECAQLRRQHSEVIQTSEEDAAQRLLEAQALQAERAAMASEYHAQAEEQQ</sequence>
<feature type="coiled-coil region" evidence="1">
    <location>
        <begin position="10"/>
        <end position="96"/>
    </location>
</feature>
<protein>
    <submittedName>
        <fullName evidence="2">Uncharacterized protein</fullName>
    </submittedName>
</protein>
<keyword evidence="3" id="KW-1185">Reference proteome</keyword>
<name>A0A812XQR0_SYMPI</name>
<keyword evidence="1" id="KW-0175">Coiled coil</keyword>
<accession>A0A812XQR0</accession>
<evidence type="ECO:0000313" key="2">
    <source>
        <dbReference type="EMBL" id="CAE7748903.1"/>
    </source>
</evidence>
<feature type="non-terminal residue" evidence="2">
    <location>
        <position position="130"/>
    </location>
</feature>
<comment type="caution">
    <text evidence="2">The sequence shown here is derived from an EMBL/GenBank/DDBJ whole genome shotgun (WGS) entry which is preliminary data.</text>
</comment>
<dbReference type="EMBL" id="CAJNIZ010046450">
    <property type="protein sequence ID" value="CAE7748903.1"/>
    <property type="molecule type" value="Genomic_DNA"/>
</dbReference>
<dbReference type="Proteomes" id="UP000649617">
    <property type="component" value="Unassembled WGS sequence"/>
</dbReference>
<evidence type="ECO:0000256" key="1">
    <source>
        <dbReference type="SAM" id="Coils"/>
    </source>
</evidence>
<feature type="non-terminal residue" evidence="2">
    <location>
        <position position="1"/>
    </location>
</feature>
<evidence type="ECO:0000313" key="3">
    <source>
        <dbReference type="Proteomes" id="UP000649617"/>
    </source>
</evidence>
<dbReference type="OrthoDB" id="10609725at2759"/>
<reference evidence="2" key="1">
    <citation type="submission" date="2021-02" db="EMBL/GenBank/DDBJ databases">
        <authorList>
            <person name="Dougan E. K."/>
            <person name="Rhodes N."/>
            <person name="Thang M."/>
            <person name="Chan C."/>
        </authorList>
    </citation>
    <scope>NUCLEOTIDE SEQUENCE</scope>
</reference>